<dbReference type="InterPro" id="IPR034904">
    <property type="entry name" value="FSCA_dom_sf"/>
</dbReference>
<dbReference type="InterPro" id="IPR002744">
    <property type="entry name" value="MIP18-like"/>
</dbReference>
<proteinExistence type="predicted"/>
<feature type="region of interest" description="Disordered" evidence="1">
    <location>
        <begin position="81"/>
        <end position="101"/>
    </location>
</feature>
<dbReference type="Pfam" id="PF01883">
    <property type="entry name" value="FeS_assembly_P"/>
    <property type="match status" value="1"/>
</dbReference>
<organism evidence="3 4">
    <name type="scientific">Propylenella binzhouense</name>
    <dbReference type="NCBI Taxonomy" id="2555902"/>
    <lineage>
        <taxon>Bacteria</taxon>
        <taxon>Pseudomonadati</taxon>
        <taxon>Pseudomonadota</taxon>
        <taxon>Alphaproteobacteria</taxon>
        <taxon>Hyphomicrobiales</taxon>
        <taxon>Propylenellaceae</taxon>
        <taxon>Propylenella</taxon>
    </lineage>
</organism>
<comment type="caution">
    <text evidence="3">The sequence shown here is derived from an EMBL/GenBank/DDBJ whole genome shotgun (WGS) entry which is preliminary data.</text>
</comment>
<keyword evidence="4" id="KW-1185">Reference proteome</keyword>
<sequence length="101" mass="10443">MGELSKDAVQEALRQVKGPDGQQDVVSLGLVSDIVVSDGKVIFSITVPAERARELEPMRAAAERAVRAVPGVQQAMVALTAERRPGSAPAPAPRGSPMAAG</sequence>
<dbReference type="Gene3D" id="3.30.300.130">
    <property type="entry name" value="Fe-S cluster assembly (FSCA)"/>
    <property type="match status" value="1"/>
</dbReference>
<dbReference type="OrthoDB" id="8453454at2"/>
<feature type="non-terminal residue" evidence="3">
    <location>
        <position position="101"/>
    </location>
</feature>
<accession>A0A964T8H0</accession>
<dbReference type="RefSeq" id="WP_161142806.1">
    <property type="nucleotide sequence ID" value="NZ_SPKJ01000186.1"/>
</dbReference>
<dbReference type="Proteomes" id="UP000773614">
    <property type="component" value="Unassembled WGS sequence"/>
</dbReference>
<dbReference type="EMBL" id="SPKJ01000186">
    <property type="protein sequence ID" value="MYZ50491.1"/>
    <property type="molecule type" value="Genomic_DNA"/>
</dbReference>
<evidence type="ECO:0000256" key="1">
    <source>
        <dbReference type="SAM" id="MobiDB-lite"/>
    </source>
</evidence>
<protein>
    <submittedName>
        <fullName evidence="3">Iron-sulfur cluster assembly protein</fullName>
    </submittedName>
</protein>
<gene>
    <name evidence="3" type="ORF">E4O86_22590</name>
</gene>
<evidence type="ECO:0000313" key="3">
    <source>
        <dbReference type="EMBL" id="MYZ50491.1"/>
    </source>
</evidence>
<evidence type="ECO:0000313" key="4">
    <source>
        <dbReference type="Proteomes" id="UP000773614"/>
    </source>
</evidence>
<name>A0A964T8H0_9HYPH</name>
<feature type="domain" description="MIP18 family-like" evidence="2">
    <location>
        <begin position="6"/>
        <end position="75"/>
    </location>
</feature>
<evidence type="ECO:0000259" key="2">
    <source>
        <dbReference type="Pfam" id="PF01883"/>
    </source>
</evidence>
<dbReference type="SUPFAM" id="SSF117916">
    <property type="entry name" value="Fe-S cluster assembly (FSCA) domain-like"/>
    <property type="match status" value="1"/>
</dbReference>
<reference evidence="3" key="1">
    <citation type="submission" date="2019-03" db="EMBL/GenBank/DDBJ databases">
        <title>Afifella sp. nov., isolated from activated sludge.</title>
        <authorList>
            <person name="Li Q."/>
            <person name="Liu Y."/>
        </authorList>
    </citation>
    <scope>NUCLEOTIDE SEQUENCE</scope>
    <source>
        <strain evidence="3">L72</strain>
    </source>
</reference>
<dbReference type="AlphaFoldDB" id="A0A964T8H0"/>